<dbReference type="EMBL" id="JAVLAM010000001">
    <property type="protein sequence ID" value="MDT7013498.1"/>
    <property type="molecule type" value="Genomic_DNA"/>
</dbReference>
<name>A0AAW8W535_9LACO</name>
<proteinExistence type="predicted"/>
<feature type="transmembrane region" description="Helical" evidence="1">
    <location>
        <begin position="29"/>
        <end position="49"/>
    </location>
</feature>
<keyword evidence="1" id="KW-0472">Membrane</keyword>
<sequence length="146" mass="17104">MQVLAGEGMAMRGSYGKPLRAQWRAGIKGYLVGAPLYLGFILLNSRFIWGTFIFNWDGGSWYFSGCYLLFPWVRILWADLARWQSPDYRPPRQHSRDYSQLRWPLHADPADYVGVQLAVAGVKFVFAPLILVVLLIFRKYHEWRYR</sequence>
<dbReference type="Proteomes" id="UP001254075">
    <property type="component" value="Unassembled WGS sequence"/>
</dbReference>
<reference evidence="2" key="1">
    <citation type="submission" date="2023-08" db="EMBL/GenBank/DDBJ databases">
        <authorList>
            <person name="Page C.A."/>
            <person name="Perez-Diaz I.M."/>
        </authorList>
    </citation>
    <scope>NUCLEOTIDE SEQUENCE</scope>
    <source>
        <strain evidence="2">3.8.38</strain>
    </source>
</reference>
<gene>
    <name evidence="2" type="ORF">RI532_03540</name>
</gene>
<evidence type="ECO:0000256" key="1">
    <source>
        <dbReference type="SAM" id="Phobius"/>
    </source>
</evidence>
<accession>A0AAW8W535</accession>
<protein>
    <submittedName>
        <fullName evidence="2">Uncharacterized protein</fullName>
    </submittedName>
</protein>
<evidence type="ECO:0000313" key="3">
    <source>
        <dbReference type="Proteomes" id="UP001254075"/>
    </source>
</evidence>
<keyword evidence="1" id="KW-0812">Transmembrane</keyword>
<dbReference type="AlphaFoldDB" id="A0AAW8W535"/>
<organism evidence="2 3">
    <name type="scientific">Levilactobacillus namurensis</name>
    <dbReference type="NCBI Taxonomy" id="380393"/>
    <lineage>
        <taxon>Bacteria</taxon>
        <taxon>Bacillati</taxon>
        <taxon>Bacillota</taxon>
        <taxon>Bacilli</taxon>
        <taxon>Lactobacillales</taxon>
        <taxon>Lactobacillaceae</taxon>
        <taxon>Levilactobacillus</taxon>
    </lineage>
</organism>
<keyword evidence="1" id="KW-1133">Transmembrane helix</keyword>
<comment type="caution">
    <text evidence="2">The sequence shown here is derived from an EMBL/GenBank/DDBJ whole genome shotgun (WGS) entry which is preliminary data.</text>
</comment>
<evidence type="ECO:0000313" key="2">
    <source>
        <dbReference type="EMBL" id="MDT7013498.1"/>
    </source>
</evidence>
<feature type="transmembrane region" description="Helical" evidence="1">
    <location>
        <begin position="113"/>
        <end position="137"/>
    </location>
</feature>